<dbReference type="AlphaFoldDB" id="A0A8J9X2D9"/>
<dbReference type="Pfam" id="PF07690">
    <property type="entry name" value="MFS_1"/>
    <property type="match status" value="1"/>
</dbReference>
<dbReference type="Proteomes" id="UP000836788">
    <property type="component" value="Chromosome 11"/>
</dbReference>
<feature type="compositionally biased region" description="Basic and acidic residues" evidence="6">
    <location>
        <begin position="496"/>
        <end position="520"/>
    </location>
</feature>
<evidence type="ECO:0000256" key="5">
    <source>
        <dbReference type="ARBA" id="ARBA00023136"/>
    </source>
</evidence>
<gene>
    <name evidence="8" type="ORF">PTTT1_LOCUS10271</name>
</gene>
<feature type="region of interest" description="Disordered" evidence="6">
    <location>
        <begin position="1"/>
        <end position="26"/>
    </location>
</feature>
<protein>
    <recommendedName>
        <fullName evidence="9">Major facilitator superfamily (MFS) profile domain-containing protein</fullName>
    </recommendedName>
</protein>
<reference evidence="8" key="1">
    <citation type="submission" date="2022-02" db="EMBL/GenBank/DDBJ databases">
        <authorList>
            <person name="Giguere J D."/>
        </authorList>
    </citation>
    <scope>NUCLEOTIDE SEQUENCE</scope>
    <source>
        <strain evidence="8">CCAP 1055/1</strain>
    </source>
</reference>
<evidence type="ECO:0000256" key="2">
    <source>
        <dbReference type="ARBA" id="ARBA00008432"/>
    </source>
</evidence>
<evidence type="ECO:0000256" key="1">
    <source>
        <dbReference type="ARBA" id="ARBA00004141"/>
    </source>
</evidence>
<feature type="transmembrane region" description="Helical" evidence="7">
    <location>
        <begin position="298"/>
        <end position="315"/>
    </location>
</feature>
<dbReference type="Gene3D" id="1.20.1250.20">
    <property type="entry name" value="MFS general substrate transporter like domains"/>
    <property type="match status" value="2"/>
</dbReference>
<keyword evidence="4 7" id="KW-1133">Transmembrane helix</keyword>
<feature type="transmembrane region" description="Helical" evidence="7">
    <location>
        <begin position="327"/>
        <end position="348"/>
    </location>
</feature>
<dbReference type="InterPro" id="IPR036259">
    <property type="entry name" value="MFS_trans_sf"/>
</dbReference>
<name>A0A8J9X2D9_PHATR</name>
<feature type="transmembrane region" description="Helical" evidence="7">
    <location>
        <begin position="369"/>
        <end position="389"/>
    </location>
</feature>
<feature type="region of interest" description="Disordered" evidence="6">
    <location>
        <begin position="496"/>
        <end position="526"/>
    </location>
</feature>
<dbReference type="InterPro" id="IPR011701">
    <property type="entry name" value="MFS"/>
</dbReference>
<dbReference type="GO" id="GO:0015112">
    <property type="term" value="F:nitrate transmembrane transporter activity"/>
    <property type="evidence" value="ECO:0007669"/>
    <property type="project" value="InterPro"/>
</dbReference>
<keyword evidence="3 7" id="KW-0812">Transmembrane</keyword>
<feature type="transmembrane region" description="Helical" evidence="7">
    <location>
        <begin position="424"/>
        <end position="446"/>
    </location>
</feature>
<keyword evidence="5 7" id="KW-0472">Membrane</keyword>
<feature type="transmembrane region" description="Helical" evidence="7">
    <location>
        <begin position="206"/>
        <end position="230"/>
    </location>
</feature>
<comment type="subcellular location">
    <subcellularLocation>
        <location evidence="1">Membrane</location>
        <topology evidence="1">Multi-pass membrane protein</topology>
    </subcellularLocation>
</comment>
<organism evidence="8">
    <name type="scientific">Phaeodactylum tricornutum</name>
    <name type="common">Diatom</name>
    <dbReference type="NCBI Taxonomy" id="2850"/>
    <lineage>
        <taxon>Eukaryota</taxon>
        <taxon>Sar</taxon>
        <taxon>Stramenopiles</taxon>
        <taxon>Ochrophyta</taxon>
        <taxon>Bacillariophyta</taxon>
        <taxon>Bacillariophyceae</taxon>
        <taxon>Bacillariophycidae</taxon>
        <taxon>Naviculales</taxon>
        <taxon>Phaeodactylaceae</taxon>
        <taxon>Phaeodactylum</taxon>
    </lineage>
</organism>
<feature type="transmembrane region" description="Helical" evidence="7">
    <location>
        <begin position="144"/>
        <end position="163"/>
    </location>
</feature>
<dbReference type="InterPro" id="IPR044772">
    <property type="entry name" value="NO3_transporter"/>
</dbReference>
<feature type="transmembrane region" description="Helical" evidence="7">
    <location>
        <begin position="169"/>
        <end position="194"/>
    </location>
</feature>
<evidence type="ECO:0000313" key="8">
    <source>
        <dbReference type="EMBL" id="CAG9279498.1"/>
    </source>
</evidence>
<dbReference type="SUPFAM" id="SSF103473">
    <property type="entry name" value="MFS general substrate transporter"/>
    <property type="match status" value="1"/>
</dbReference>
<feature type="compositionally biased region" description="Low complexity" evidence="6">
    <location>
        <begin position="1"/>
        <end position="18"/>
    </location>
</feature>
<feature type="transmembrane region" description="Helical" evidence="7">
    <location>
        <begin position="452"/>
        <end position="473"/>
    </location>
</feature>
<dbReference type="GO" id="GO:0016020">
    <property type="term" value="C:membrane"/>
    <property type="evidence" value="ECO:0007669"/>
    <property type="project" value="UniProtKB-SubCell"/>
</dbReference>
<feature type="transmembrane region" description="Helical" evidence="7">
    <location>
        <begin position="395"/>
        <end position="417"/>
    </location>
</feature>
<feature type="transmembrane region" description="Helical" evidence="7">
    <location>
        <begin position="242"/>
        <end position="262"/>
    </location>
</feature>
<sequence length="526" mass="55906">MASASASPTAEETAASRAESSREVLSGERLTAAETVPIASANSIHLSSILPRYSSYNVRVDKDRSDRALEIRLLSSQRPHMRAFYCATISFFAAFGMWFSVSPFLGIIGEELSLSRSQLWLSTICSDVATILSRFVVGPACDVYGARLPMAVVLILSSIPTALTGTVRSFAGLCAVRFGIGIAGSAFVMAQYWMGQMFCQEIIGTANAIVAGWGNLGGGVIQVLLGTGLYPFLKEASGNDEAWRFVFVVPAVFAIAVAIVIVKSSDDAPLGYYREMKRNGTMDLHHSTMMSGTTSRNAWLLAVAYACSFGVEITFNNAASLYFRDEFGASTSSAAALASIFGLTNLYARACGGIVSDLMNQHWGMWGRLSWGCIAIVIQGASIIAFGYADTLTSAVPLLILLSSCVNATEGAIFGIVPYVNPAVAGSIAGIVGLGGNVGGVCFALAFHSLSYLQAFKVMGAVAMASSAIFFFVDIPGHATLTSRSKSLKAINARRETTERLPMDQDEDRIQESRRSKDDATIPAAV</sequence>
<evidence type="ECO:0000256" key="6">
    <source>
        <dbReference type="SAM" id="MobiDB-lite"/>
    </source>
</evidence>
<evidence type="ECO:0008006" key="9">
    <source>
        <dbReference type="Google" id="ProtNLM"/>
    </source>
</evidence>
<comment type="similarity">
    <text evidence="2">Belongs to the major facilitator superfamily. Nitrate/nitrite porter (TC 2.A.1.8) family.</text>
</comment>
<proteinExistence type="inferred from homology"/>
<evidence type="ECO:0000256" key="7">
    <source>
        <dbReference type="SAM" id="Phobius"/>
    </source>
</evidence>
<evidence type="ECO:0000256" key="3">
    <source>
        <dbReference type="ARBA" id="ARBA00022692"/>
    </source>
</evidence>
<accession>A0A8J9X2D9</accession>
<evidence type="ECO:0000256" key="4">
    <source>
        <dbReference type="ARBA" id="ARBA00022989"/>
    </source>
</evidence>
<dbReference type="PANTHER" id="PTHR23515">
    <property type="entry name" value="HIGH-AFFINITY NITRATE TRANSPORTER 2.3"/>
    <property type="match status" value="1"/>
</dbReference>
<feature type="transmembrane region" description="Helical" evidence="7">
    <location>
        <begin position="83"/>
        <end position="107"/>
    </location>
</feature>
<dbReference type="EMBL" id="OU594952">
    <property type="protein sequence ID" value="CAG9279498.1"/>
    <property type="molecule type" value="Genomic_DNA"/>
</dbReference>